<evidence type="ECO:0000313" key="4">
    <source>
        <dbReference type="EMBL" id="CAJ0584690.1"/>
    </source>
</evidence>
<sequence>MPLLTLLPYLLTTLLLPVYAQFNCGASGKKANTKTSKRDSKRSQKSEGLATTQSEQEHESMDDTQFESVKVVPTHWPHKSAVRLLSKKKAVVKAKHSEEPVDSKPMEEVVMPTA</sequence>
<name>A0AA36C7U1_9BILA</name>
<comment type="caution">
    <text evidence="3">The sequence shown here is derived from an EMBL/GenBank/DDBJ whole genome shotgun (WGS) entry which is preliminary data.</text>
</comment>
<feature type="non-terminal residue" evidence="3">
    <location>
        <position position="1"/>
    </location>
</feature>
<keyword evidence="2" id="KW-0732">Signal</keyword>
<evidence type="ECO:0008006" key="6">
    <source>
        <dbReference type="Google" id="ProtNLM"/>
    </source>
</evidence>
<feature type="region of interest" description="Disordered" evidence="1">
    <location>
        <begin position="26"/>
        <end position="67"/>
    </location>
</feature>
<evidence type="ECO:0000313" key="3">
    <source>
        <dbReference type="EMBL" id="CAJ0563965.1"/>
    </source>
</evidence>
<feature type="compositionally biased region" description="Basic and acidic residues" evidence="1">
    <location>
        <begin position="95"/>
        <end position="107"/>
    </location>
</feature>
<dbReference type="EMBL" id="CATQJA010000764">
    <property type="protein sequence ID" value="CAJ0563965.1"/>
    <property type="molecule type" value="Genomic_DNA"/>
</dbReference>
<evidence type="ECO:0000256" key="1">
    <source>
        <dbReference type="SAM" id="MobiDB-lite"/>
    </source>
</evidence>
<keyword evidence="5" id="KW-1185">Reference proteome</keyword>
<reference evidence="3" key="1">
    <citation type="submission" date="2023-06" db="EMBL/GenBank/DDBJ databases">
        <authorList>
            <person name="Delattre M."/>
        </authorList>
    </citation>
    <scope>NUCLEOTIDE SEQUENCE</scope>
    <source>
        <strain evidence="3">AF72</strain>
    </source>
</reference>
<organism evidence="3 5">
    <name type="scientific">Mesorhabditis spiculigera</name>
    <dbReference type="NCBI Taxonomy" id="96644"/>
    <lineage>
        <taxon>Eukaryota</taxon>
        <taxon>Metazoa</taxon>
        <taxon>Ecdysozoa</taxon>
        <taxon>Nematoda</taxon>
        <taxon>Chromadorea</taxon>
        <taxon>Rhabditida</taxon>
        <taxon>Rhabditina</taxon>
        <taxon>Rhabditomorpha</taxon>
        <taxon>Rhabditoidea</taxon>
        <taxon>Rhabditidae</taxon>
        <taxon>Mesorhabditinae</taxon>
        <taxon>Mesorhabditis</taxon>
    </lineage>
</organism>
<dbReference type="EMBL" id="CATQJA010002699">
    <property type="protein sequence ID" value="CAJ0584690.1"/>
    <property type="molecule type" value="Genomic_DNA"/>
</dbReference>
<feature type="region of interest" description="Disordered" evidence="1">
    <location>
        <begin position="94"/>
        <end position="114"/>
    </location>
</feature>
<dbReference type="AlphaFoldDB" id="A0AA36C7U1"/>
<evidence type="ECO:0000313" key="5">
    <source>
        <dbReference type="Proteomes" id="UP001177023"/>
    </source>
</evidence>
<proteinExistence type="predicted"/>
<gene>
    <name evidence="4" type="ORF">MSPICULIGERA_LOCUS22735</name>
    <name evidence="3" type="ORF">MSPICULIGERA_LOCUS2665</name>
</gene>
<feature type="compositionally biased region" description="Basic and acidic residues" evidence="1">
    <location>
        <begin position="36"/>
        <end position="45"/>
    </location>
</feature>
<dbReference type="Proteomes" id="UP001177023">
    <property type="component" value="Unassembled WGS sequence"/>
</dbReference>
<evidence type="ECO:0000256" key="2">
    <source>
        <dbReference type="SAM" id="SignalP"/>
    </source>
</evidence>
<feature type="signal peptide" evidence="2">
    <location>
        <begin position="1"/>
        <end position="20"/>
    </location>
</feature>
<feature type="chain" id="PRO_5041630183" description="Secreted protein" evidence="2">
    <location>
        <begin position="21"/>
        <end position="114"/>
    </location>
</feature>
<protein>
    <recommendedName>
        <fullName evidence="6">Secreted protein</fullName>
    </recommendedName>
</protein>
<accession>A0AA36C7U1</accession>